<accession>A0ABQ9Z283</accession>
<sequence length="188" mass="20402">MIPKDTAADDVTTSCESAAVFVKLVEKEKTRVAGVSNGFGGLSQDVISDYSAGLTIGLTEAEAQGHKDWEGQNFVENCQKYTDLNSNGSASALVLLDVDDEDNDEVEIESNESSPLSNFLTDSPVSHENIHDDHVENNLDNHNVVDIDFHSCLRASNSTEAIVSVELERTNDAGLWGKISQDDRGEWG</sequence>
<evidence type="ECO:0000313" key="2">
    <source>
        <dbReference type="Proteomes" id="UP001234178"/>
    </source>
</evidence>
<comment type="caution">
    <text evidence="1">The sequence shown here is derived from an EMBL/GenBank/DDBJ whole genome shotgun (WGS) entry which is preliminary data.</text>
</comment>
<evidence type="ECO:0000313" key="1">
    <source>
        <dbReference type="EMBL" id="KAK4007004.1"/>
    </source>
</evidence>
<keyword evidence="2" id="KW-1185">Reference proteome</keyword>
<proteinExistence type="predicted"/>
<organism evidence="1 2">
    <name type="scientific">Daphnia magna</name>
    <dbReference type="NCBI Taxonomy" id="35525"/>
    <lineage>
        <taxon>Eukaryota</taxon>
        <taxon>Metazoa</taxon>
        <taxon>Ecdysozoa</taxon>
        <taxon>Arthropoda</taxon>
        <taxon>Crustacea</taxon>
        <taxon>Branchiopoda</taxon>
        <taxon>Diplostraca</taxon>
        <taxon>Cladocera</taxon>
        <taxon>Anomopoda</taxon>
        <taxon>Daphniidae</taxon>
        <taxon>Daphnia</taxon>
    </lineage>
</organism>
<reference evidence="1 2" key="1">
    <citation type="journal article" date="2023" name="Nucleic Acids Res.">
        <title>The hologenome of Daphnia magna reveals possible DNA methylation and microbiome-mediated evolution of the host genome.</title>
        <authorList>
            <person name="Chaturvedi A."/>
            <person name="Li X."/>
            <person name="Dhandapani V."/>
            <person name="Marshall H."/>
            <person name="Kissane S."/>
            <person name="Cuenca-Cambronero M."/>
            <person name="Asole G."/>
            <person name="Calvet F."/>
            <person name="Ruiz-Romero M."/>
            <person name="Marangio P."/>
            <person name="Guigo R."/>
            <person name="Rago D."/>
            <person name="Mirbahai L."/>
            <person name="Eastwood N."/>
            <person name="Colbourne J.K."/>
            <person name="Zhou J."/>
            <person name="Mallon E."/>
            <person name="Orsini L."/>
        </authorList>
    </citation>
    <scope>NUCLEOTIDE SEQUENCE [LARGE SCALE GENOMIC DNA]</scope>
    <source>
        <strain evidence="1">LRV0_1</strain>
    </source>
</reference>
<protein>
    <submittedName>
        <fullName evidence="1">Uncharacterized protein</fullName>
    </submittedName>
</protein>
<dbReference type="Proteomes" id="UP001234178">
    <property type="component" value="Unassembled WGS sequence"/>
</dbReference>
<gene>
    <name evidence="1" type="ORF">OUZ56_012159</name>
</gene>
<dbReference type="EMBL" id="JAOYFB010000002">
    <property type="protein sequence ID" value="KAK4007004.1"/>
    <property type="molecule type" value="Genomic_DNA"/>
</dbReference>
<name>A0ABQ9Z283_9CRUS</name>